<dbReference type="InterPro" id="IPR008936">
    <property type="entry name" value="Rho_GTPase_activation_prot"/>
</dbReference>
<evidence type="ECO:0000313" key="8">
    <source>
        <dbReference type="Proteomes" id="UP000283509"/>
    </source>
</evidence>
<feature type="non-terminal residue" evidence="7">
    <location>
        <position position="1"/>
    </location>
</feature>
<feature type="region of interest" description="Disordered" evidence="4">
    <location>
        <begin position="448"/>
        <end position="627"/>
    </location>
</feature>
<feature type="domain" description="BAR" evidence="6">
    <location>
        <begin position="1"/>
        <end position="225"/>
    </location>
</feature>
<feature type="compositionally biased region" description="Low complexity" evidence="4">
    <location>
        <begin position="566"/>
        <end position="577"/>
    </location>
</feature>
<dbReference type="SMART" id="SM00324">
    <property type="entry name" value="RhoGAP"/>
    <property type="match status" value="1"/>
</dbReference>
<keyword evidence="2" id="KW-0597">Phosphoprotein</keyword>
<dbReference type="Gene3D" id="1.20.1270.60">
    <property type="entry name" value="Arfaptin homology (AH) domain/BAR domain"/>
    <property type="match status" value="1"/>
</dbReference>
<dbReference type="Pfam" id="PF03114">
    <property type="entry name" value="BAR"/>
    <property type="match status" value="1"/>
</dbReference>
<dbReference type="InterPro" id="IPR004148">
    <property type="entry name" value="BAR_dom"/>
</dbReference>
<evidence type="ECO:0000313" key="7">
    <source>
        <dbReference type="EMBL" id="ROT77403.1"/>
    </source>
</evidence>
<dbReference type="GO" id="GO:0007165">
    <property type="term" value="P:signal transduction"/>
    <property type="evidence" value="ECO:0007669"/>
    <property type="project" value="InterPro"/>
</dbReference>
<feature type="compositionally biased region" description="Basic and acidic residues" evidence="4">
    <location>
        <begin position="764"/>
        <end position="784"/>
    </location>
</feature>
<evidence type="ECO:0000259" key="6">
    <source>
        <dbReference type="PROSITE" id="PS51021"/>
    </source>
</evidence>
<dbReference type="STRING" id="6689.A0A3R7PN91"/>
<dbReference type="Pfam" id="PF00620">
    <property type="entry name" value="RhoGAP"/>
    <property type="match status" value="1"/>
</dbReference>
<name>A0A3R7PN91_PENVA</name>
<dbReference type="InterPro" id="IPR027267">
    <property type="entry name" value="AH/BAR_dom_sf"/>
</dbReference>
<dbReference type="Proteomes" id="UP000283509">
    <property type="component" value="Unassembled WGS sequence"/>
</dbReference>
<reference evidence="7 8" key="1">
    <citation type="submission" date="2018-04" db="EMBL/GenBank/DDBJ databases">
        <authorList>
            <person name="Zhang X."/>
            <person name="Yuan J."/>
            <person name="Li F."/>
            <person name="Xiang J."/>
        </authorList>
    </citation>
    <scope>NUCLEOTIDE SEQUENCE [LARGE SCALE GENOMIC DNA]</scope>
    <source>
        <tissue evidence="7">Muscle</tissue>
    </source>
</reference>
<reference evidence="7 8" key="2">
    <citation type="submission" date="2019-01" db="EMBL/GenBank/DDBJ databases">
        <title>The decoding of complex shrimp genome reveals the adaptation for benthos swimmer, frequently molting mechanism and breeding impact on genome.</title>
        <authorList>
            <person name="Sun Y."/>
            <person name="Gao Y."/>
            <person name="Yu Y."/>
        </authorList>
    </citation>
    <scope>NUCLEOTIDE SEQUENCE [LARGE SCALE GENOMIC DNA]</scope>
    <source>
        <tissue evidence="7">Muscle</tissue>
    </source>
</reference>
<feature type="coiled-coil region" evidence="3">
    <location>
        <begin position="148"/>
        <end position="175"/>
    </location>
</feature>
<dbReference type="Gene3D" id="1.10.555.10">
    <property type="entry name" value="Rho GTPase activation protein"/>
    <property type="match status" value="1"/>
</dbReference>
<dbReference type="InterPro" id="IPR000198">
    <property type="entry name" value="RhoGAP_dom"/>
</dbReference>
<feature type="compositionally biased region" description="Basic and acidic residues" evidence="4">
    <location>
        <begin position="612"/>
        <end position="627"/>
    </location>
</feature>
<evidence type="ECO:0000256" key="2">
    <source>
        <dbReference type="ARBA" id="ARBA00022553"/>
    </source>
</evidence>
<organism evidence="7 8">
    <name type="scientific">Penaeus vannamei</name>
    <name type="common">Whiteleg shrimp</name>
    <name type="synonym">Litopenaeus vannamei</name>
    <dbReference type="NCBI Taxonomy" id="6689"/>
    <lineage>
        <taxon>Eukaryota</taxon>
        <taxon>Metazoa</taxon>
        <taxon>Ecdysozoa</taxon>
        <taxon>Arthropoda</taxon>
        <taxon>Crustacea</taxon>
        <taxon>Multicrustacea</taxon>
        <taxon>Malacostraca</taxon>
        <taxon>Eumalacostraca</taxon>
        <taxon>Eucarida</taxon>
        <taxon>Decapoda</taxon>
        <taxon>Dendrobranchiata</taxon>
        <taxon>Penaeoidea</taxon>
        <taxon>Penaeidae</taxon>
        <taxon>Penaeus</taxon>
    </lineage>
</organism>
<keyword evidence="3" id="KW-0175">Coiled coil</keyword>
<feature type="region of interest" description="Disordered" evidence="4">
    <location>
        <begin position="697"/>
        <end position="876"/>
    </location>
</feature>
<feature type="compositionally biased region" description="Pro residues" evidence="4">
    <location>
        <begin position="590"/>
        <end position="608"/>
    </location>
</feature>
<dbReference type="SUPFAM" id="SSF103657">
    <property type="entry name" value="BAR/IMD domain-like"/>
    <property type="match status" value="1"/>
</dbReference>
<comment type="caution">
    <text evidence="7">The sequence shown here is derived from an EMBL/GenBank/DDBJ whole genome shotgun (WGS) entry which is preliminary data.</text>
</comment>
<evidence type="ECO:0000259" key="5">
    <source>
        <dbReference type="PROSITE" id="PS50238"/>
    </source>
</evidence>
<dbReference type="FunFam" id="1.10.555.10:FF:000001">
    <property type="entry name" value="Rho GTPase activating protein 44"/>
    <property type="match status" value="1"/>
</dbReference>
<proteinExistence type="predicted"/>
<dbReference type="PROSITE" id="PS50238">
    <property type="entry name" value="RHOGAP"/>
    <property type="match status" value="1"/>
</dbReference>
<dbReference type="PANTHER" id="PTHR14130:SF14">
    <property type="entry name" value="RHO GTPASE-ACTIVATING PROTEIN 92B"/>
    <property type="match status" value="1"/>
</dbReference>
<feature type="compositionally biased region" description="Basic and acidic residues" evidence="4">
    <location>
        <begin position="860"/>
        <end position="870"/>
    </location>
</feature>
<feature type="compositionally biased region" description="Polar residues" evidence="4">
    <location>
        <begin position="747"/>
        <end position="763"/>
    </location>
</feature>
<keyword evidence="1" id="KW-0343">GTPase activation</keyword>
<dbReference type="EMBL" id="QCYY01001527">
    <property type="protein sequence ID" value="ROT77403.1"/>
    <property type="molecule type" value="Genomic_DNA"/>
</dbReference>
<accession>A0A3R7PN91</accession>
<dbReference type="OrthoDB" id="19923at2759"/>
<dbReference type="PANTHER" id="PTHR14130">
    <property type="entry name" value="3BP-1 RELATED RHOGAP"/>
    <property type="match status" value="1"/>
</dbReference>
<evidence type="ECO:0000256" key="1">
    <source>
        <dbReference type="ARBA" id="ARBA00022468"/>
    </source>
</evidence>
<feature type="domain" description="Rho-GAP" evidence="5">
    <location>
        <begin position="234"/>
        <end position="438"/>
    </location>
</feature>
<dbReference type="InterPro" id="IPR047165">
    <property type="entry name" value="RHG17/44/SH3BP1-like"/>
</dbReference>
<protein>
    <submittedName>
        <fullName evidence="7">Putative rho GTPase-activating protein 44-like isoform X4</fullName>
    </submittedName>
</protein>
<feature type="compositionally biased region" description="Low complexity" evidence="4">
    <location>
        <begin position="833"/>
        <end position="844"/>
    </location>
</feature>
<dbReference type="GO" id="GO:0032956">
    <property type="term" value="P:regulation of actin cytoskeleton organization"/>
    <property type="evidence" value="ECO:0007669"/>
    <property type="project" value="TreeGrafter"/>
</dbReference>
<gene>
    <name evidence="7" type="ORF">C7M84_003928</name>
</gene>
<dbReference type="GO" id="GO:0035020">
    <property type="term" value="P:regulation of Rac protein signal transduction"/>
    <property type="evidence" value="ECO:0007669"/>
    <property type="project" value="TreeGrafter"/>
</dbReference>
<evidence type="ECO:0000256" key="3">
    <source>
        <dbReference type="SAM" id="Coils"/>
    </source>
</evidence>
<dbReference type="GO" id="GO:0005737">
    <property type="term" value="C:cytoplasm"/>
    <property type="evidence" value="ECO:0007669"/>
    <property type="project" value="InterPro"/>
</dbReference>
<dbReference type="GO" id="GO:0005096">
    <property type="term" value="F:GTPase activator activity"/>
    <property type="evidence" value="ECO:0007669"/>
    <property type="project" value="UniProtKB-KW"/>
</dbReference>
<dbReference type="PROSITE" id="PS51021">
    <property type="entry name" value="BAR"/>
    <property type="match status" value="1"/>
</dbReference>
<sequence>SDRTDVVGELRTAEEQADELRLLCEAYTRSLEKCLHTHTMPDEKKLRKVPEYQVAEGLRESLNCLPSAENHEHKDLLRIVVERVVEVQQAMGLDVVEFEDQVEKQVLGPLLQLIKEDFPSISKQKKQLKQFGLDLDAAKTRWRNSQANPSQNTKMDLYREELEEAETKLDQARDSYACDIFGLLAREREVSQYMCGYLELQREFLQSTLNKLDRVLPEMKSQLHASSSSPVYGVPLHDHLKITQEEIAVPLQVCVRRLIEVGLYEEGIFRVAGSASKVRRLKGAFDANLVTNETLAQADEHDRDYDVHVVAGALKCYLRELPEPLLTHVKHDQWLEAVRNPDHQHRLRALWVVVNQIPPANLANLRYLIKFLAILAANANSNKMSPSNIAIVMAPNLIWAQRDSEEQPDLSTLGRNMSLTSDYRSIVEHLVEYSDYFFKENVDFGVTPRVPPSPSRTHAAPNGTLPTPARQAAQTHRRNASSDLSGRIDVVTGGAQGVSGSGECESPKQPQRTKKKQAPRPPQVRPVSTHGPLVNDGQSPPSVTSTTTSASASPEQVRSNTPPREAGAQSATPAPAARLHHSNSIRRPTAEPPKPPTAPAKPPRPSPPAADALERSVHAQSEVKTESKGVVLGFELLPQRDVDVVDDEEEVVLRKDVVSEGPAPIGFVVEGEIKKEEGDASPKSVRSFRQSLENVIQQQAAGQPVALPRHTPSAGEGESAPAPGVLPIPRVSSGGDNPRPVLPPTPAQRTTIHTVTPAVNQQRITKENNQTERAEPPRADKPALPEKPSLMSRSTVMVEHSKPQIPERPVVLPQRPNSTGSGPHIQAPVLDLGSSSSAQQEASGTLVMAVEDGDNTSHNTNDDCARDDGGGTHSDITGAGAVLEKAHMYSVEKQQVSIVQVGVTSPSQVAGVKSNKFSWPPPSESAASTPSEEEEVAPDSTNL</sequence>
<evidence type="ECO:0000256" key="4">
    <source>
        <dbReference type="SAM" id="MobiDB-lite"/>
    </source>
</evidence>
<feature type="compositionally biased region" description="Low complexity" evidence="4">
    <location>
        <begin position="539"/>
        <end position="554"/>
    </location>
</feature>
<dbReference type="AlphaFoldDB" id="A0A3R7PN91"/>
<feature type="region of interest" description="Disordered" evidence="4">
    <location>
        <begin position="909"/>
        <end position="943"/>
    </location>
</feature>
<dbReference type="SUPFAM" id="SSF48350">
    <property type="entry name" value="GTPase activation domain, GAP"/>
    <property type="match status" value="1"/>
</dbReference>
<keyword evidence="8" id="KW-1185">Reference proteome</keyword>